<evidence type="ECO:0000256" key="1">
    <source>
        <dbReference type="PROSITE-ProRule" id="PRU00076"/>
    </source>
</evidence>
<feature type="domain" description="EGF-like" evidence="2">
    <location>
        <begin position="152"/>
        <end position="194"/>
    </location>
</feature>
<keyword evidence="4" id="KW-1185">Reference proteome</keyword>
<evidence type="ECO:0000313" key="4">
    <source>
        <dbReference type="Proteomes" id="UP000054776"/>
    </source>
</evidence>
<organism evidence="3 4">
    <name type="scientific">Trichinella spiralis</name>
    <name type="common">Trichina worm</name>
    <dbReference type="NCBI Taxonomy" id="6334"/>
    <lineage>
        <taxon>Eukaryota</taxon>
        <taxon>Metazoa</taxon>
        <taxon>Ecdysozoa</taxon>
        <taxon>Nematoda</taxon>
        <taxon>Enoplea</taxon>
        <taxon>Dorylaimia</taxon>
        <taxon>Trichinellida</taxon>
        <taxon>Trichinellidae</taxon>
        <taxon>Trichinella</taxon>
    </lineage>
</organism>
<dbReference type="Proteomes" id="UP000054776">
    <property type="component" value="Unassembled WGS sequence"/>
</dbReference>
<comment type="caution">
    <text evidence="3">The sequence shown here is derived from an EMBL/GenBank/DDBJ whole genome shotgun (WGS) entry which is preliminary data.</text>
</comment>
<reference evidence="3 4" key="1">
    <citation type="submission" date="2015-01" db="EMBL/GenBank/DDBJ databases">
        <title>Evolution of Trichinella species and genotypes.</title>
        <authorList>
            <person name="Korhonen P.K."/>
            <person name="Edoardo P."/>
            <person name="Giuseppe L.R."/>
            <person name="Gasser R.B."/>
        </authorList>
    </citation>
    <scope>NUCLEOTIDE SEQUENCE [LARGE SCALE GENOMIC DNA]</scope>
    <source>
        <strain evidence="3">ISS3</strain>
    </source>
</reference>
<dbReference type="SUPFAM" id="SSF57196">
    <property type="entry name" value="EGF/Laminin"/>
    <property type="match status" value="1"/>
</dbReference>
<name>A0A0V1BSJ3_TRISP</name>
<dbReference type="InterPro" id="IPR000742">
    <property type="entry name" value="EGF"/>
</dbReference>
<keyword evidence="1" id="KW-0245">EGF-like domain</keyword>
<dbReference type="InParanoid" id="A0A0V1BSJ3"/>
<sequence length="284" mass="32414">MRSRANSFNKTPFPSRRLTAMSTISIIMKYTFEMNSHWMLVLFISSLGIKCSPDCNSNIISMSTNLNTEIRKAFSGWPLVLNCQSNGANQDKESICWWFQQNNHTYLIPSNNATLAIIEKANLTLLTVSPEISGYHFICGYQERALRRFEIKVMLCNDDDPCNGRGNCLTYQNDKIAPVVYCKCKDKYFGTFCTEHIPIESFVKMTIGTTTLLPATSRFIFHSQKMNDQTDARLTQHAQMHTCPICSFLNRNNSIEIETDLHELNIYHLLNNPLNQAVPTTLTV</sequence>
<dbReference type="OrthoDB" id="5915777at2759"/>
<dbReference type="PROSITE" id="PS50026">
    <property type="entry name" value="EGF_3"/>
    <property type="match status" value="1"/>
</dbReference>
<protein>
    <recommendedName>
        <fullName evidence="2">EGF-like domain-containing protein</fullName>
    </recommendedName>
</protein>
<proteinExistence type="predicted"/>
<accession>A0A0V1BSJ3</accession>
<gene>
    <name evidence="3" type="ORF">T01_3788</name>
</gene>
<dbReference type="PROSITE" id="PS00022">
    <property type="entry name" value="EGF_1"/>
    <property type="match status" value="1"/>
</dbReference>
<keyword evidence="1" id="KW-1015">Disulfide bond</keyword>
<evidence type="ECO:0000259" key="2">
    <source>
        <dbReference type="PROSITE" id="PS50026"/>
    </source>
</evidence>
<dbReference type="AlphaFoldDB" id="A0A0V1BSJ3"/>
<comment type="caution">
    <text evidence="1">Lacks conserved residue(s) required for the propagation of feature annotation.</text>
</comment>
<dbReference type="EMBL" id="JYDH01000015">
    <property type="protein sequence ID" value="KRY39958.1"/>
    <property type="molecule type" value="Genomic_DNA"/>
</dbReference>
<evidence type="ECO:0000313" key="3">
    <source>
        <dbReference type="EMBL" id="KRY39958.1"/>
    </source>
</evidence>
<feature type="disulfide bond" evidence="1">
    <location>
        <begin position="184"/>
        <end position="193"/>
    </location>
</feature>